<accession>A0A3M7RK17</accession>
<keyword evidence="2" id="KW-1185">Reference proteome</keyword>
<proteinExistence type="predicted"/>
<sequence>MILKEKIQKSDPKLKARIKYKKLIEFKRFNSFKSRVGFNFIYLLVFLISRTEQEYWNFFPSFIPNFLIDYCFETIFLTELKIVYRNFTKKYIEKNLNGYNYNFTQNYKPNSLCERKLIEHLLIDFIRKSLSFKSIKANLPNLIQIICERFLPVNTTFLTFSGLQYSHPSYQIPKNSCSHLTNAIRYEHLASRKDYYPFRTDVTISVFFSQN</sequence>
<evidence type="ECO:0000313" key="1">
    <source>
        <dbReference type="EMBL" id="RNA23906.1"/>
    </source>
</evidence>
<gene>
    <name evidence="1" type="ORF">BpHYR1_006956</name>
</gene>
<protein>
    <submittedName>
        <fullName evidence="1">Uncharacterized protein</fullName>
    </submittedName>
</protein>
<dbReference type="EMBL" id="REGN01003198">
    <property type="protein sequence ID" value="RNA23906.1"/>
    <property type="molecule type" value="Genomic_DNA"/>
</dbReference>
<comment type="caution">
    <text evidence="1">The sequence shown here is derived from an EMBL/GenBank/DDBJ whole genome shotgun (WGS) entry which is preliminary data.</text>
</comment>
<dbReference type="AlphaFoldDB" id="A0A3M7RK17"/>
<name>A0A3M7RK17_BRAPC</name>
<evidence type="ECO:0000313" key="2">
    <source>
        <dbReference type="Proteomes" id="UP000276133"/>
    </source>
</evidence>
<organism evidence="1 2">
    <name type="scientific">Brachionus plicatilis</name>
    <name type="common">Marine rotifer</name>
    <name type="synonym">Brachionus muelleri</name>
    <dbReference type="NCBI Taxonomy" id="10195"/>
    <lineage>
        <taxon>Eukaryota</taxon>
        <taxon>Metazoa</taxon>
        <taxon>Spiralia</taxon>
        <taxon>Gnathifera</taxon>
        <taxon>Rotifera</taxon>
        <taxon>Eurotatoria</taxon>
        <taxon>Monogononta</taxon>
        <taxon>Pseudotrocha</taxon>
        <taxon>Ploima</taxon>
        <taxon>Brachionidae</taxon>
        <taxon>Brachionus</taxon>
    </lineage>
</organism>
<reference evidence="1 2" key="1">
    <citation type="journal article" date="2018" name="Sci. Rep.">
        <title>Genomic signatures of local adaptation to the degree of environmental predictability in rotifers.</title>
        <authorList>
            <person name="Franch-Gras L."/>
            <person name="Hahn C."/>
            <person name="Garcia-Roger E.M."/>
            <person name="Carmona M.J."/>
            <person name="Serra M."/>
            <person name="Gomez A."/>
        </authorList>
    </citation>
    <scope>NUCLEOTIDE SEQUENCE [LARGE SCALE GENOMIC DNA]</scope>
    <source>
        <strain evidence="1">HYR1</strain>
    </source>
</reference>
<dbReference type="Proteomes" id="UP000276133">
    <property type="component" value="Unassembled WGS sequence"/>
</dbReference>